<evidence type="ECO:0008006" key="3">
    <source>
        <dbReference type="Google" id="ProtNLM"/>
    </source>
</evidence>
<protein>
    <recommendedName>
        <fullName evidence="3">Transmembrane anchor protein</fullName>
    </recommendedName>
</protein>
<sequence length="159" mass="17444">MAAILWFQSRQSYPSTDKEAADQAKNLVANTEDKQGGINAEAATTPKPTTAGAAILNHEMQVTLAPDEGKEIKLDMSKGNKVQYTWSTDGGKANFDVHADSQTLGINYHQYSKGSSQSEQGELEAAFDGSHGWFWRNRTSNTITITLKTIGEYTDIKQK</sequence>
<name>A0ABN6QFT1_NOSCO</name>
<evidence type="ECO:0000313" key="1">
    <source>
        <dbReference type="EMBL" id="BDI20792.1"/>
    </source>
</evidence>
<dbReference type="EMBL" id="AP025734">
    <property type="protein sequence ID" value="BDI20792.1"/>
    <property type="molecule type" value="Genomic_DNA"/>
</dbReference>
<geneLocation type="plasmid" evidence="1 2">
    <name>pANSO36B</name>
</geneLocation>
<keyword evidence="1" id="KW-0614">Plasmid</keyword>
<reference evidence="1" key="1">
    <citation type="submission" date="2022-04" db="EMBL/GenBank/DDBJ databases">
        <title>Complete genome sequence of a cyanobacterium, Nostoc sp. SO-36, isolated in Antarctica.</title>
        <authorList>
            <person name="Kanesaki Y."/>
            <person name="Effendi D."/>
            <person name="Sakamoto T."/>
            <person name="Ohtani S."/>
            <person name="Awai K."/>
        </authorList>
    </citation>
    <scope>NUCLEOTIDE SEQUENCE</scope>
    <source>
        <strain evidence="1">SO-36</strain>
        <plasmid evidence="1">pANSO36B</plasmid>
    </source>
</reference>
<gene>
    <name evidence="1" type="ORF">ANSO36C_65940</name>
</gene>
<dbReference type="Proteomes" id="UP001055453">
    <property type="component" value="Plasmid pANSO36B"/>
</dbReference>
<proteinExistence type="predicted"/>
<organism evidence="1 2">
    <name type="scientific">Nostoc cf. commune SO-36</name>
    <dbReference type="NCBI Taxonomy" id="449208"/>
    <lineage>
        <taxon>Bacteria</taxon>
        <taxon>Bacillati</taxon>
        <taxon>Cyanobacteriota</taxon>
        <taxon>Cyanophyceae</taxon>
        <taxon>Nostocales</taxon>
        <taxon>Nostocaceae</taxon>
        <taxon>Nostoc</taxon>
    </lineage>
</organism>
<evidence type="ECO:0000313" key="2">
    <source>
        <dbReference type="Proteomes" id="UP001055453"/>
    </source>
</evidence>
<keyword evidence="2" id="KW-1185">Reference proteome</keyword>
<accession>A0ABN6QFT1</accession>